<reference evidence="6" key="1">
    <citation type="submission" date="2024-06" db="EMBL/GenBank/DDBJ databases">
        <title>Mesorhizobium karijinii sp. nov., a symbiont of the iconic Swainsona formosa from arid Australia.</title>
        <authorList>
            <person name="Hill Y.J."/>
            <person name="Watkin E.L.J."/>
            <person name="O'Hara G.W."/>
            <person name="Terpolilli J."/>
            <person name="Tye M.L."/>
            <person name="Kohlmeier M.G."/>
        </authorList>
    </citation>
    <scope>NUCLEOTIDE SEQUENCE</scope>
    <source>
        <strain evidence="6">WSM2240</strain>
        <plasmid evidence="6">pMk2240A</plasmid>
    </source>
</reference>
<dbReference type="SUPFAM" id="SSF51735">
    <property type="entry name" value="NAD(P)-binding Rossmann-fold domains"/>
    <property type="match status" value="1"/>
</dbReference>
<proteinExistence type="inferred from homology"/>
<evidence type="ECO:0008006" key="7">
    <source>
        <dbReference type="Google" id="ProtNLM"/>
    </source>
</evidence>
<organism evidence="6">
    <name type="scientific">Mesorhizobium sp. WSM2240</name>
    <dbReference type="NCBI Taxonomy" id="3228851"/>
    <lineage>
        <taxon>Bacteria</taxon>
        <taxon>Pseudomonadati</taxon>
        <taxon>Pseudomonadota</taxon>
        <taxon>Alphaproteobacteria</taxon>
        <taxon>Hyphomicrobiales</taxon>
        <taxon>Phyllobacteriaceae</taxon>
        <taxon>Mesorhizobium</taxon>
    </lineage>
</organism>
<dbReference type="RefSeq" id="WP_353646355.1">
    <property type="nucleotide sequence ID" value="NZ_CP159256.1"/>
</dbReference>
<keyword evidence="5" id="KW-0560">Oxidoreductase</keyword>
<protein>
    <recommendedName>
        <fullName evidence="7">Alcohol dehydrogenase-like C-terminal domain-containing protein</fullName>
    </recommendedName>
</protein>
<evidence type="ECO:0000256" key="4">
    <source>
        <dbReference type="ARBA" id="ARBA00022833"/>
    </source>
</evidence>
<keyword evidence="3" id="KW-0479">Metal-binding</keyword>
<dbReference type="AlphaFoldDB" id="A0AAU8D0Y2"/>
<dbReference type="EMBL" id="CP159256">
    <property type="protein sequence ID" value="XCG52147.1"/>
    <property type="molecule type" value="Genomic_DNA"/>
</dbReference>
<sequence>MVTHESHREAFVCHQRAVLATLDPAFDPALVSVSYLFHLGYAALLKSQFRPGHSVGVIGLGPIGLATLGMASSGGGAAYAFSNQTNIADRARQAGAIEVLSKDNHSAVPALDIVVTTSNTWPDWQLALSAARPGGTIAVLGFPGRGQPAPDFNPLASQFLYDKQLTVMACGMLPNIDVSPTDVRFTVKRNMQWLVDQVGRARLPAQHLVSEIAAADKLGDLYERLANREPGLVTAVLKW</sequence>
<dbReference type="Gene3D" id="3.40.50.720">
    <property type="entry name" value="NAD(P)-binding Rossmann-like Domain"/>
    <property type="match status" value="1"/>
</dbReference>
<geneLocation type="plasmid" evidence="6">
    <name>pMk2240A</name>
</geneLocation>
<evidence type="ECO:0000256" key="3">
    <source>
        <dbReference type="ARBA" id="ARBA00022723"/>
    </source>
</evidence>
<gene>
    <name evidence="6" type="ORF">ABVK50_32125</name>
</gene>
<comment type="similarity">
    <text evidence="2">Belongs to the zinc-containing alcohol dehydrogenase family.</text>
</comment>
<dbReference type="Gene3D" id="3.90.180.10">
    <property type="entry name" value="Medium-chain alcohol dehydrogenases, catalytic domain"/>
    <property type="match status" value="1"/>
</dbReference>
<name>A0AAU8D0Y2_9HYPH</name>
<dbReference type="InterPro" id="IPR036291">
    <property type="entry name" value="NAD(P)-bd_dom_sf"/>
</dbReference>
<evidence type="ECO:0000256" key="2">
    <source>
        <dbReference type="ARBA" id="ARBA00008072"/>
    </source>
</evidence>
<dbReference type="GO" id="GO:0016491">
    <property type="term" value="F:oxidoreductase activity"/>
    <property type="evidence" value="ECO:0007669"/>
    <property type="project" value="UniProtKB-KW"/>
</dbReference>
<dbReference type="PANTHER" id="PTHR43350">
    <property type="entry name" value="NAD-DEPENDENT ALCOHOL DEHYDROGENASE"/>
    <property type="match status" value="1"/>
</dbReference>
<evidence type="ECO:0000313" key="6">
    <source>
        <dbReference type="EMBL" id="XCG52147.1"/>
    </source>
</evidence>
<evidence type="ECO:0000256" key="1">
    <source>
        <dbReference type="ARBA" id="ARBA00001947"/>
    </source>
</evidence>
<keyword evidence="4" id="KW-0862">Zinc</keyword>
<accession>A0AAU8D0Y2</accession>
<keyword evidence="6" id="KW-0614">Plasmid</keyword>
<evidence type="ECO:0000256" key="5">
    <source>
        <dbReference type="ARBA" id="ARBA00023002"/>
    </source>
</evidence>
<dbReference type="GO" id="GO:0046872">
    <property type="term" value="F:metal ion binding"/>
    <property type="evidence" value="ECO:0007669"/>
    <property type="project" value="UniProtKB-KW"/>
</dbReference>
<dbReference type="PANTHER" id="PTHR43350:SF19">
    <property type="entry name" value="D-GULOSIDE 3-DEHYDROGENASE"/>
    <property type="match status" value="1"/>
</dbReference>
<comment type="cofactor">
    <cofactor evidence="1">
        <name>Zn(2+)</name>
        <dbReference type="ChEBI" id="CHEBI:29105"/>
    </cofactor>
</comment>